<dbReference type="EMBL" id="CADEHS020000002">
    <property type="protein sequence ID" value="CAG9938399.1"/>
    <property type="molecule type" value="Genomic_DNA"/>
</dbReference>
<comment type="caution">
    <text evidence="1">The sequence shown here is derived from an EMBL/GenBank/DDBJ whole genome shotgun (WGS) entry which is preliminary data.</text>
</comment>
<proteinExistence type="predicted"/>
<evidence type="ECO:0000313" key="1">
    <source>
        <dbReference type="EMBL" id="CAG9938399.1"/>
    </source>
</evidence>
<accession>A0ACA9TBS5</accession>
<keyword evidence="2" id="KW-1185">Reference proteome</keyword>
<gene>
    <name evidence="1" type="ORF">CRV2_00006823</name>
</gene>
<protein>
    <submittedName>
        <fullName evidence="1">Uncharacterized protein</fullName>
    </submittedName>
</protein>
<feature type="non-terminal residue" evidence="1">
    <location>
        <position position="93"/>
    </location>
</feature>
<sequence>MRSMSSPPYSEHDEAVITDVEKALEDWAHTPAVNGSWDEEGVHRDLDAMHCSEAWRNGILLYIFRVFRWKPGDSVPFHVFSAAAVPCGLRAAG</sequence>
<reference evidence="1" key="1">
    <citation type="submission" date="2020-04" db="EMBL/GenBank/DDBJ databases">
        <authorList>
            <person name="Broberg M."/>
        </authorList>
    </citation>
    <scope>NUCLEOTIDE SEQUENCE</scope>
</reference>
<evidence type="ECO:0000313" key="2">
    <source>
        <dbReference type="Proteomes" id="UP000836387"/>
    </source>
</evidence>
<reference evidence="1" key="2">
    <citation type="submission" date="2021-10" db="EMBL/GenBank/DDBJ databases">
        <authorList>
            <person name="Piombo E."/>
        </authorList>
    </citation>
    <scope>NUCLEOTIDE SEQUENCE</scope>
</reference>
<name>A0ACA9TBS5_BIOOC</name>
<organism evidence="1 2">
    <name type="scientific">Clonostachys rosea f. rosea IK726</name>
    <dbReference type="NCBI Taxonomy" id="1349383"/>
    <lineage>
        <taxon>Eukaryota</taxon>
        <taxon>Fungi</taxon>
        <taxon>Dikarya</taxon>
        <taxon>Ascomycota</taxon>
        <taxon>Pezizomycotina</taxon>
        <taxon>Sordariomycetes</taxon>
        <taxon>Hypocreomycetidae</taxon>
        <taxon>Hypocreales</taxon>
        <taxon>Bionectriaceae</taxon>
        <taxon>Clonostachys</taxon>
    </lineage>
</organism>
<dbReference type="Proteomes" id="UP000836387">
    <property type="component" value="Unassembled WGS sequence"/>
</dbReference>